<evidence type="ECO:0000256" key="4">
    <source>
        <dbReference type="ARBA" id="ARBA00022803"/>
    </source>
</evidence>
<keyword evidence="2" id="KW-0963">Cytoplasm</keyword>
<dbReference type="GO" id="GO:0005829">
    <property type="term" value="C:cytosol"/>
    <property type="evidence" value="ECO:0007669"/>
    <property type="project" value="TreeGrafter"/>
</dbReference>
<dbReference type="FunFam" id="1.25.40.10:FF:000221">
    <property type="entry name" value="Mitochondrial import receptor subunit TOM34"/>
    <property type="match status" value="1"/>
</dbReference>
<gene>
    <name evidence="7" type="primary">TOMM34</name>
</gene>
<feature type="compositionally biased region" description="Polar residues" evidence="6">
    <location>
        <begin position="164"/>
        <end position="180"/>
    </location>
</feature>
<keyword evidence="8" id="KW-1185">Reference proteome</keyword>
<dbReference type="GO" id="GO:0005739">
    <property type="term" value="C:mitochondrion"/>
    <property type="evidence" value="ECO:0007669"/>
    <property type="project" value="TreeGrafter"/>
</dbReference>
<feature type="region of interest" description="Disordered" evidence="6">
    <location>
        <begin position="164"/>
        <end position="195"/>
    </location>
</feature>
<comment type="subcellular location">
    <subcellularLocation>
        <location evidence="1">Cytoplasm</location>
    </subcellularLocation>
</comment>
<dbReference type="GeneID" id="113155041"/>
<protein>
    <recommendedName>
        <fullName evidence="9">Translocase of outer mitochondrial membrane 34</fullName>
    </recommendedName>
</protein>
<dbReference type="FunCoup" id="A0A7N5ZRC8">
    <property type="interactions" value="371"/>
</dbReference>
<keyword evidence="3" id="KW-0677">Repeat</keyword>
<dbReference type="GO" id="GO:0031072">
    <property type="term" value="F:heat shock protein binding"/>
    <property type="evidence" value="ECO:0007669"/>
    <property type="project" value="TreeGrafter"/>
</dbReference>
<reference evidence="7" key="1">
    <citation type="submission" date="2021-04" db="EMBL/GenBank/DDBJ databases">
        <authorList>
            <consortium name="Wellcome Sanger Institute Data Sharing"/>
        </authorList>
    </citation>
    <scope>NUCLEOTIDE SEQUENCE [LARGE SCALE GENOMIC DNA]</scope>
</reference>
<dbReference type="OMA" id="ECTTYTN"/>
<feature type="repeat" description="TPR" evidence="5">
    <location>
        <begin position="195"/>
        <end position="228"/>
    </location>
</feature>
<evidence type="ECO:0000256" key="1">
    <source>
        <dbReference type="ARBA" id="ARBA00004496"/>
    </source>
</evidence>
<dbReference type="Pfam" id="PF13181">
    <property type="entry name" value="TPR_8"/>
    <property type="match status" value="1"/>
</dbReference>
<evidence type="ECO:0008006" key="9">
    <source>
        <dbReference type="Google" id="ProtNLM"/>
    </source>
</evidence>
<dbReference type="GeneTree" id="ENSGT00940000154697"/>
<dbReference type="InterPro" id="IPR019734">
    <property type="entry name" value="TPR_rpt"/>
</dbReference>
<keyword evidence="4 5" id="KW-0802">TPR repeat</keyword>
<sequence length="310" mass="35160">MPPKQKSQTWMELKQAGNECFKTGQYGEATTFYDKAIKELEKSSKNNPEDLAILYSNRAASYLKNGNCGECVKDCNKSLELHPFNVKSLLRRAAAYEAQERYRQAYVDYKTALQIDCNIAAAHDGTNRMTKALTEADGLSWREKLPPIPTVPLSVREKLTQQNTVNTAKQNPEPQQNGTRQTEKPAPSDKDIKKGQALKEEGNALVKKGEHKKAIEKYSESLKHNPTEVTTYTNRALCYLSVKRYRDAVKDCDKALKIDRSNIKALYRRAQAHKELKDNKACVEDLNNLLRVEPKNSAALKLLQEVQKKK</sequence>
<name>A0A7N5ZRC8_ANATE</name>
<organism evidence="7 8">
    <name type="scientific">Anabas testudineus</name>
    <name type="common">Climbing perch</name>
    <name type="synonym">Anthias testudineus</name>
    <dbReference type="NCBI Taxonomy" id="64144"/>
    <lineage>
        <taxon>Eukaryota</taxon>
        <taxon>Metazoa</taxon>
        <taxon>Chordata</taxon>
        <taxon>Craniata</taxon>
        <taxon>Vertebrata</taxon>
        <taxon>Euteleostomi</taxon>
        <taxon>Actinopterygii</taxon>
        <taxon>Neopterygii</taxon>
        <taxon>Teleostei</taxon>
        <taxon>Neoteleostei</taxon>
        <taxon>Acanthomorphata</taxon>
        <taxon>Anabantaria</taxon>
        <taxon>Anabantiformes</taxon>
        <taxon>Anabantoidei</taxon>
        <taxon>Anabantidae</taxon>
        <taxon>Anabas</taxon>
    </lineage>
</organism>
<evidence type="ECO:0000313" key="7">
    <source>
        <dbReference type="Ensembl" id="ENSATEP00000037361.1"/>
    </source>
</evidence>
<dbReference type="Ensembl" id="ENSATET00000054802.2">
    <property type="protein sequence ID" value="ENSATEP00000037361.1"/>
    <property type="gene ID" value="ENSATEG00000027534.2"/>
</dbReference>
<dbReference type="Pfam" id="PF00515">
    <property type="entry name" value="TPR_1"/>
    <property type="match status" value="1"/>
</dbReference>
<feature type="repeat" description="TPR" evidence="5">
    <location>
        <begin position="229"/>
        <end position="262"/>
    </location>
</feature>
<evidence type="ECO:0000256" key="5">
    <source>
        <dbReference type="PROSITE-ProRule" id="PRU00339"/>
    </source>
</evidence>
<dbReference type="AlphaFoldDB" id="A0A7N5ZRC8"/>
<reference evidence="7" key="3">
    <citation type="submission" date="2025-09" db="UniProtKB">
        <authorList>
            <consortium name="Ensembl"/>
        </authorList>
    </citation>
    <scope>IDENTIFICATION</scope>
</reference>
<dbReference type="PANTHER" id="PTHR45984:SF2">
    <property type="entry name" value="MITOCHONDRIAL IMPORT RECEPTOR SUBUNIT TOM34"/>
    <property type="match status" value="1"/>
</dbReference>
<evidence type="ECO:0000256" key="2">
    <source>
        <dbReference type="ARBA" id="ARBA00022490"/>
    </source>
</evidence>
<dbReference type="GO" id="GO:0006626">
    <property type="term" value="P:protein targeting to mitochondrion"/>
    <property type="evidence" value="ECO:0007669"/>
    <property type="project" value="TreeGrafter"/>
</dbReference>
<dbReference type="RefSeq" id="XP_026205300.1">
    <property type="nucleotide sequence ID" value="XM_026349515.1"/>
</dbReference>
<accession>A0A7N5ZRC8</accession>
<dbReference type="SMART" id="SM00028">
    <property type="entry name" value="TPR"/>
    <property type="match status" value="6"/>
</dbReference>
<reference evidence="7" key="2">
    <citation type="submission" date="2025-08" db="UniProtKB">
        <authorList>
            <consortium name="Ensembl"/>
        </authorList>
    </citation>
    <scope>IDENTIFICATION</scope>
</reference>
<dbReference type="PANTHER" id="PTHR45984">
    <property type="entry name" value="RNA (RNA) POLYMERASE II ASSOCIATED PROTEIN HOMOLOG"/>
    <property type="match status" value="1"/>
</dbReference>
<proteinExistence type="predicted"/>
<dbReference type="RefSeq" id="XP_026205302.1">
    <property type="nucleotide sequence ID" value="XM_026349517.1"/>
</dbReference>
<evidence type="ECO:0000313" key="8">
    <source>
        <dbReference type="Proteomes" id="UP000265040"/>
    </source>
</evidence>
<dbReference type="Proteomes" id="UP000265040">
    <property type="component" value="Chromosome 5"/>
</dbReference>
<dbReference type="Gene3D" id="1.25.40.10">
    <property type="entry name" value="Tetratricopeptide repeat domain"/>
    <property type="match status" value="2"/>
</dbReference>
<evidence type="ECO:0000256" key="6">
    <source>
        <dbReference type="SAM" id="MobiDB-lite"/>
    </source>
</evidence>
<dbReference type="SUPFAM" id="SSF48452">
    <property type="entry name" value="TPR-like"/>
    <property type="match status" value="2"/>
</dbReference>
<dbReference type="InterPro" id="IPR011990">
    <property type="entry name" value="TPR-like_helical_dom_sf"/>
</dbReference>
<evidence type="ECO:0000256" key="3">
    <source>
        <dbReference type="ARBA" id="ARBA00022737"/>
    </source>
</evidence>
<dbReference type="PROSITE" id="PS50005">
    <property type="entry name" value="TPR"/>
    <property type="match status" value="2"/>
</dbReference>
<dbReference type="OrthoDB" id="245563at2759"/>
<feature type="compositionally biased region" description="Basic and acidic residues" evidence="6">
    <location>
        <begin position="181"/>
        <end position="195"/>
    </location>
</feature>
<dbReference type="InParanoid" id="A0A7N5ZRC8"/>
<dbReference type="InterPro" id="IPR051982">
    <property type="entry name" value="CiliaryAsmbly_MitoImport"/>
</dbReference>